<dbReference type="PANTHER" id="PTHR31701">
    <property type="entry name" value="ENDOPLASMIC RETICULUM MEMBRANE-ASSOCIATED RNA DEGRADATION PROTEIN"/>
    <property type="match status" value="1"/>
</dbReference>
<dbReference type="InterPro" id="IPR039635">
    <property type="entry name" value="ERMARD"/>
</dbReference>
<dbReference type="Pfam" id="PF13910">
    <property type="entry name" value="DUF4209"/>
    <property type="match status" value="1"/>
</dbReference>
<accession>A0AA40HVT9</accession>
<dbReference type="AlphaFoldDB" id="A0AA40HVT9"/>
<keyword evidence="3" id="KW-1185">Reference proteome</keyword>
<dbReference type="EMBL" id="JAULJE010000010">
    <property type="protein sequence ID" value="KAK1337850.1"/>
    <property type="molecule type" value="Genomic_DNA"/>
</dbReference>
<proteinExistence type="predicted"/>
<dbReference type="PANTHER" id="PTHR31701:SF2">
    <property type="entry name" value="ENDOPLASMIC RETICULUM MEMBRANE-ASSOCIATED RNA DEGRADATION PROTEIN"/>
    <property type="match status" value="1"/>
</dbReference>
<comment type="caution">
    <text evidence="2">The sequence shown here is derived from an EMBL/GenBank/DDBJ whole genome shotgun (WGS) entry which is preliminary data.</text>
</comment>
<evidence type="ECO:0000313" key="3">
    <source>
        <dbReference type="Proteomes" id="UP001177744"/>
    </source>
</evidence>
<organism evidence="2 3">
    <name type="scientific">Cnephaeus nilssonii</name>
    <name type="common">Northern bat</name>
    <name type="synonym">Eptesicus nilssonii</name>
    <dbReference type="NCBI Taxonomy" id="3371016"/>
    <lineage>
        <taxon>Eukaryota</taxon>
        <taxon>Metazoa</taxon>
        <taxon>Chordata</taxon>
        <taxon>Craniata</taxon>
        <taxon>Vertebrata</taxon>
        <taxon>Euteleostomi</taxon>
        <taxon>Mammalia</taxon>
        <taxon>Eutheria</taxon>
        <taxon>Laurasiatheria</taxon>
        <taxon>Chiroptera</taxon>
        <taxon>Yangochiroptera</taxon>
        <taxon>Vespertilionidae</taxon>
        <taxon>Cnephaeus</taxon>
    </lineage>
</organism>
<dbReference type="Proteomes" id="UP001177744">
    <property type="component" value="Unassembled WGS sequence"/>
</dbReference>
<evidence type="ECO:0000259" key="1">
    <source>
        <dbReference type="Pfam" id="PF13910"/>
    </source>
</evidence>
<evidence type="ECO:0000313" key="2">
    <source>
        <dbReference type="EMBL" id="KAK1337850.1"/>
    </source>
</evidence>
<reference evidence="2" key="1">
    <citation type="submission" date="2023-06" db="EMBL/GenBank/DDBJ databases">
        <title>Reference genome for the Northern bat (Eptesicus nilssonii), a most northern bat species.</title>
        <authorList>
            <person name="Laine V.N."/>
            <person name="Pulliainen A.T."/>
            <person name="Lilley T.M."/>
        </authorList>
    </citation>
    <scope>NUCLEOTIDE SEQUENCE</scope>
    <source>
        <strain evidence="2">BLF_Eptnil</strain>
        <tissue evidence="2">Kidney</tissue>
    </source>
</reference>
<protein>
    <recommendedName>
        <fullName evidence="1">DUF4209 domain-containing protein</fullName>
    </recommendedName>
</protein>
<sequence length="176" mass="19701">MHFSSLTKGQFEVQYAPWFQWTSSPELFPEIFDALESRECPAVALSLMKLTACLERALGDVFLLVGKECPFLLRDLLASAELAQVFGQSVMHVLTVFMGSPCGLNLRNVLWHGFASPQEVPPKYCSMLVLLTAGLGQLLEAHLKQTERTVARRPLLTLVDSEDWTVFPGKYRVSPE</sequence>
<name>A0AA40HVT9_CNENI</name>
<dbReference type="InterPro" id="IPR025209">
    <property type="entry name" value="DUF4209"/>
</dbReference>
<feature type="domain" description="DUF4209" evidence="1">
    <location>
        <begin position="54"/>
        <end position="134"/>
    </location>
</feature>
<gene>
    <name evidence="2" type="ORF">QTO34_000951</name>
</gene>